<dbReference type="GO" id="GO:0030091">
    <property type="term" value="P:protein repair"/>
    <property type="evidence" value="ECO:0007669"/>
    <property type="project" value="UniProtKB-UniRule"/>
</dbReference>
<dbReference type="STRING" id="1678841.TBC1_11268"/>
<dbReference type="Proteomes" id="UP000053091">
    <property type="component" value="Unassembled WGS sequence"/>
</dbReference>
<comment type="similarity">
    <text evidence="2 7">Belongs to the methyltransferase superfamily. L-isoaspartyl/D-aspartyl protein methyltransferase family.</text>
</comment>
<dbReference type="GO" id="GO:0005737">
    <property type="term" value="C:cytoplasm"/>
    <property type="evidence" value="ECO:0007669"/>
    <property type="project" value="UniProtKB-SubCell"/>
</dbReference>
<evidence type="ECO:0000256" key="6">
    <source>
        <dbReference type="ARBA" id="ARBA00022691"/>
    </source>
</evidence>
<name>A0A0S7BU89_9BACT</name>
<sequence>MKALLLRPGPGRLLRFISTAGAGLILSFMSPLYGQDDYAAARESMVKYQIEAEGISHRATLVAMRNVPRHLFVPPDLKSHAYRDMPLPIGYDQTISQPYMVAYMTQAIKPVPGMKVLEIGTGSGYQAAVLAEIVDSVFTIEIVEPLGKQSAALLKRLGYKNVKVRIGDGFAGWPEHGPYDAIVVTAAAEEIPPPLIAQLKEGGSIVIPLGRPGSVQTLVKATKIKGSMERKSLLPVRFVPFVRE</sequence>
<keyword evidence="4 7" id="KW-0489">Methyltransferase</keyword>
<dbReference type="EMBL" id="DF968182">
    <property type="protein sequence ID" value="GAP42139.1"/>
    <property type="molecule type" value="Genomic_DNA"/>
</dbReference>
<dbReference type="CDD" id="cd02440">
    <property type="entry name" value="AdoMet_MTases"/>
    <property type="match status" value="1"/>
</dbReference>
<accession>A0A0S7BU89</accession>
<dbReference type="PANTHER" id="PTHR11579">
    <property type="entry name" value="PROTEIN-L-ISOASPARTATE O-METHYLTRANSFERASE"/>
    <property type="match status" value="1"/>
</dbReference>
<feature type="active site" evidence="7">
    <location>
        <position position="96"/>
    </location>
</feature>
<dbReference type="NCBIfam" id="NF001453">
    <property type="entry name" value="PRK00312.1"/>
    <property type="match status" value="1"/>
</dbReference>
<dbReference type="PATRIC" id="fig|1678841.3.peg.309"/>
<reference evidence="8" key="1">
    <citation type="journal article" date="2015" name="Genome Announc.">
        <title>Draft Genome Sequence of Bacteroidales Strain TBC1, a Novel Isolate from a Methanogenic Wastewater Treatment System.</title>
        <authorList>
            <person name="Tourlousse D.M."/>
            <person name="Matsuura N."/>
            <person name="Sun L."/>
            <person name="Toyonaga M."/>
            <person name="Kuroda K."/>
            <person name="Ohashi A."/>
            <person name="Cruz R."/>
            <person name="Yamaguchi T."/>
            <person name="Sekiguchi Y."/>
        </authorList>
    </citation>
    <scope>NUCLEOTIDE SEQUENCE [LARGE SCALE GENOMIC DNA]</scope>
    <source>
        <strain evidence="8">TBC1</strain>
    </source>
</reference>
<dbReference type="GO" id="GO:0004719">
    <property type="term" value="F:protein-L-isoaspartate (D-aspartate) O-methyltransferase activity"/>
    <property type="evidence" value="ECO:0007669"/>
    <property type="project" value="UniProtKB-UniRule"/>
</dbReference>
<evidence type="ECO:0000256" key="3">
    <source>
        <dbReference type="ARBA" id="ARBA00022490"/>
    </source>
</evidence>
<dbReference type="Pfam" id="PF01135">
    <property type="entry name" value="PCMT"/>
    <property type="match status" value="1"/>
</dbReference>
<gene>
    <name evidence="7" type="primary">pcm</name>
    <name evidence="8" type="ORF">TBC1_11268</name>
</gene>
<evidence type="ECO:0000313" key="9">
    <source>
        <dbReference type="Proteomes" id="UP000053091"/>
    </source>
</evidence>
<keyword evidence="9" id="KW-1185">Reference proteome</keyword>
<dbReference type="EC" id="2.1.1.77" evidence="7"/>
<dbReference type="FunFam" id="3.40.50.150:FF:000010">
    <property type="entry name" value="Protein-L-isoaspartate O-methyltransferase"/>
    <property type="match status" value="1"/>
</dbReference>
<comment type="function">
    <text evidence="7">Catalyzes the methyl esterification of L-isoaspartyl residues in peptides and proteins that result from spontaneous decomposition of normal L-aspartyl and L-asparaginyl residues. It plays a role in the repair and/or degradation of damaged proteins.</text>
</comment>
<dbReference type="PANTHER" id="PTHR11579:SF0">
    <property type="entry name" value="PROTEIN-L-ISOASPARTATE(D-ASPARTATE) O-METHYLTRANSFERASE"/>
    <property type="match status" value="1"/>
</dbReference>
<dbReference type="NCBIfam" id="TIGR00080">
    <property type="entry name" value="pimt"/>
    <property type="match status" value="1"/>
</dbReference>
<dbReference type="InterPro" id="IPR000682">
    <property type="entry name" value="PCMT"/>
</dbReference>
<keyword evidence="3 7" id="KW-0963">Cytoplasm</keyword>
<dbReference type="PROSITE" id="PS01279">
    <property type="entry name" value="PCMT"/>
    <property type="match status" value="1"/>
</dbReference>
<evidence type="ECO:0000256" key="7">
    <source>
        <dbReference type="HAMAP-Rule" id="MF_00090"/>
    </source>
</evidence>
<evidence type="ECO:0000256" key="1">
    <source>
        <dbReference type="ARBA" id="ARBA00004496"/>
    </source>
</evidence>
<dbReference type="Gene3D" id="3.40.50.150">
    <property type="entry name" value="Vaccinia Virus protein VP39"/>
    <property type="match status" value="1"/>
</dbReference>
<evidence type="ECO:0000313" key="8">
    <source>
        <dbReference type="EMBL" id="GAP42139.1"/>
    </source>
</evidence>
<protein>
    <recommendedName>
        <fullName evidence="7">Protein-L-isoaspartate O-methyltransferase</fullName>
        <ecNumber evidence="7">2.1.1.77</ecNumber>
    </recommendedName>
    <alternativeName>
        <fullName evidence="7">L-isoaspartyl protein carboxyl methyltransferase</fullName>
    </alternativeName>
    <alternativeName>
        <fullName evidence="7">Protein L-isoaspartyl methyltransferase</fullName>
    </alternativeName>
    <alternativeName>
        <fullName evidence="7">Protein-beta-aspartate methyltransferase</fullName>
        <shortName evidence="7">PIMT</shortName>
    </alternativeName>
</protein>
<dbReference type="InterPro" id="IPR029063">
    <property type="entry name" value="SAM-dependent_MTases_sf"/>
</dbReference>
<dbReference type="SUPFAM" id="SSF53335">
    <property type="entry name" value="S-adenosyl-L-methionine-dependent methyltransferases"/>
    <property type="match status" value="1"/>
</dbReference>
<evidence type="ECO:0000256" key="4">
    <source>
        <dbReference type="ARBA" id="ARBA00022603"/>
    </source>
</evidence>
<evidence type="ECO:0000256" key="2">
    <source>
        <dbReference type="ARBA" id="ARBA00005369"/>
    </source>
</evidence>
<comment type="catalytic activity">
    <reaction evidence="7">
        <text>[protein]-L-isoaspartate + S-adenosyl-L-methionine = [protein]-L-isoaspartate alpha-methyl ester + S-adenosyl-L-homocysteine</text>
        <dbReference type="Rhea" id="RHEA:12705"/>
        <dbReference type="Rhea" id="RHEA-COMP:12143"/>
        <dbReference type="Rhea" id="RHEA-COMP:12144"/>
        <dbReference type="ChEBI" id="CHEBI:57856"/>
        <dbReference type="ChEBI" id="CHEBI:59789"/>
        <dbReference type="ChEBI" id="CHEBI:90596"/>
        <dbReference type="ChEBI" id="CHEBI:90598"/>
        <dbReference type="EC" id="2.1.1.77"/>
    </reaction>
</comment>
<dbReference type="AlphaFoldDB" id="A0A0S7BU89"/>
<dbReference type="GO" id="GO:0032259">
    <property type="term" value="P:methylation"/>
    <property type="evidence" value="ECO:0007669"/>
    <property type="project" value="UniProtKB-KW"/>
</dbReference>
<comment type="subcellular location">
    <subcellularLocation>
        <location evidence="1 7">Cytoplasm</location>
    </subcellularLocation>
</comment>
<proteinExistence type="inferred from homology"/>
<keyword evidence="6 7" id="KW-0949">S-adenosyl-L-methionine</keyword>
<organism evidence="8">
    <name type="scientific">Lentimicrobium saccharophilum</name>
    <dbReference type="NCBI Taxonomy" id="1678841"/>
    <lineage>
        <taxon>Bacteria</taxon>
        <taxon>Pseudomonadati</taxon>
        <taxon>Bacteroidota</taxon>
        <taxon>Bacteroidia</taxon>
        <taxon>Bacteroidales</taxon>
        <taxon>Lentimicrobiaceae</taxon>
        <taxon>Lentimicrobium</taxon>
    </lineage>
</organism>
<keyword evidence="5 7" id="KW-0808">Transferase</keyword>
<evidence type="ECO:0000256" key="5">
    <source>
        <dbReference type="ARBA" id="ARBA00022679"/>
    </source>
</evidence>
<dbReference type="HAMAP" id="MF_00090">
    <property type="entry name" value="PIMT"/>
    <property type="match status" value="1"/>
</dbReference>